<sequence>MLGLPCQTQIAMDSVITHLVCATHNIKEKCFEIVLGLNNPEPSAHVRHQAEQGNLTCVWQGVEMQQGPEFYPDDNETDLQHWEVDKYDSYLTFYVEIM</sequence>
<protein>
    <submittedName>
        <fullName evidence="1">Uncharacterized protein</fullName>
    </submittedName>
</protein>
<dbReference type="EMBL" id="BK016086">
    <property type="protein sequence ID" value="DAF93657.1"/>
    <property type="molecule type" value="Genomic_DNA"/>
</dbReference>
<proteinExistence type="predicted"/>
<reference evidence="1" key="1">
    <citation type="journal article" date="2021" name="Proc. Natl. Acad. Sci. U.S.A.">
        <title>A Catalog of Tens of Thousands of Viruses from Human Metagenomes Reveals Hidden Associations with Chronic Diseases.</title>
        <authorList>
            <person name="Tisza M.J."/>
            <person name="Buck C.B."/>
        </authorList>
    </citation>
    <scope>NUCLEOTIDE SEQUENCE</scope>
    <source>
        <strain evidence="1">Ctshb19</strain>
    </source>
</reference>
<accession>A0A8S5UGM9</accession>
<name>A0A8S5UGM9_9CAUD</name>
<organism evidence="1">
    <name type="scientific">Myoviridae sp. ctshb19</name>
    <dbReference type="NCBI Taxonomy" id="2825194"/>
    <lineage>
        <taxon>Viruses</taxon>
        <taxon>Duplodnaviria</taxon>
        <taxon>Heunggongvirae</taxon>
        <taxon>Uroviricota</taxon>
        <taxon>Caudoviricetes</taxon>
    </lineage>
</organism>
<evidence type="ECO:0000313" key="1">
    <source>
        <dbReference type="EMBL" id="DAF93657.1"/>
    </source>
</evidence>